<evidence type="ECO:0000259" key="3">
    <source>
        <dbReference type="Pfam" id="PF00588"/>
    </source>
</evidence>
<evidence type="ECO:0000313" key="5">
    <source>
        <dbReference type="Proteomes" id="UP000815846"/>
    </source>
</evidence>
<dbReference type="InterPro" id="IPR001537">
    <property type="entry name" value="SpoU_MeTrfase"/>
</dbReference>
<accession>A0ABY3MY40</accession>
<dbReference type="GO" id="GO:0032259">
    <property type="term" value="P:methylation"/>
    <property type="evidence" value="ECO:0007669"/>
    <property type="project" value="UniProtKB-KW"/>
</dbReference>
<comment type="caution">
    <text evidence="4">The sequence shown here is derived from an EMBL/GenBank/DDBJ whole genome shotgun (WGS) entry which is preliminary data.</text>
</comment>
<dbReference type="GO" id="GO:0008168">
    <property type="term" value="F:methyltransferase activity"/>
    <property type="evidence" value="ECO:0007669"/>
    <property type="project" value="UniProtKB-KW"/>
</dbReference>
<dbReference type="Pfam" id="PF00588">
    <property type="entry name" value="SpoU_methylase"/>
    <property type="match status" value="1"/>
</dbReference>
<organism evidence="4 5">
    <name type="scientific">Colwellia echini</name>
    <dbReference type="NCBI Taxonomy" id="1982103"/>
    <lineage>
        <taxon>Bacteria</taxon>
        <taxon>Pseudomonadati</taxon>
        <taxon>Pseudomonadota</taxon>
        <taxon>Gammaproteobacteria</taxon>
        <taxon>Alteromonadales</taxon>
        <taxon>Colwelliaceae</taxon>
        <taxon>Colwellia</taxon>
    </lineage>
</organism>
<reference evidence="4 5" key="1">
    <citation type="submission" date="2019-08" db="EMBL/GenBank/DDBJ databases">
        <title>Microbe sample from Colwellia echini.</title>
        <authorList>
            <person name="Christiansen L."/>
            <person name="Pathiraja D."/>
            <person name="Schultz-Johansen M."/>
            <person name="Choi I.-G."/>
            <person name="Stougaard P."/>
        </authorList>
    </citation>
    <scope>NUCLEOTIDE SEQUENCE [LARGE SCALE GENOMIC DNA]</scope>
    <source>
        <strain evidence="4 5">A3</strain>
    </source>
</reference>
<dbReference type="PANTHER" id="PTHR46429">
    <property type="entry name" value="23S RRNA (GUANOSINE-2'-O-)-METHYLTRANSFERASE RLMB"/>
    <property type="match status" value="1"/>
</dbReference>
<dbReference type="InterPro" id="IPR029028">
    <property type="entry name" value="Alpha/beta_knot_MTases"/>
</dbReference>
<sequence length="203" mass="21914">MPSALSSVTPSTKSLKIQLSKEDLRTTKPSRDEYLSQPKTPLVVVLDHVTNSYNVGSFIRLADAFAIEKIIVCGELTISDKKLKKASRNEAKWVNIEYSDNTVSSLQTLIADGYTVYSVELCSDSVDYSEVTYPSPSVLVLGNERKGVSEAALGLSHQHIHIPMVGMGNSLNVSTAGAIVMAECANQLRKQAQTLITAPIVGS</sequence>
<dbReference type="PANTHER" id="PTHR46429:SF1">
    <property type="entry name" value="23S RRNA (GUANOSINE-2'-O-)-METHYLTRANSFERASE RLMB"/>
    <property type="match status" value="1"/>
</dbReference>
<gene>
    <name evidence="4" type="ORF">CWS31_007660</name>
</gene>
<evidence type="ECO:0000256" key="2">
    <source>
        <dbReference type="ARBA" id="ARBA00022679"/>
    </source>
</evidence>
<dbReference type="RefSeq" id="WP_101345550.1">
    <property type="nucleotide sequence ID" value="NZ_PJAI02000006.1"/>
</dbReference>
<dbReference type="SUPFAM" id="SSF75217">
    <property type="entry name" value="alpha/beta knot"/>
    <property type="match status" value="1"/>
</dbReference>
<keyword evidence="2" id="KW-0808">Transferase</keyword>
<name>A0ABY3MY40_9GAMM</name>
<evidence type="ECO:0000313" key="4">
    <source>
        <dbReference type="EMBL" id="TYK66133.1"/>
    </source>
</evidence>
<evidence type="ECO:0000256" key="1">
    <source>
        <dbReference type="ARBA" id="ARBA00022603"/>
    </source>
</evidence>
<feature type="domain" description="tRNA/rRNA methyltransferase SpoU type" evidence="3">
    <location>
        <begin position="42"/>
        <end position="181"/>
    </location>
</feature>
<keyword evidence="1 4" id="KW-0489">Methyltransferase</keyword>
<dbReference type="InterPro" id="IPR029026">
    <property type="entry name" value="tRNA_m1G_MTases_N"/>
</dbReference>
<protein>
    <submittedName>
        <fullName evidence="4">TrmH family RNA methyltransferase</fullName>
    </submittedName>
</protein>
<proteinExistence type="predicted"/>
<dbReference type="EMBL" id="PJAI02000006">
    <property type="protein sequence ID" value="TYK66133.1"/>
    <property type="molecule type" value="Genomic_DNA"/>
</dbReference>
<dbReference type="Proteomes" id="UP000815846">
    <property type="component" value="Unassembled WGS sequence"/>
</dbReference>
<dbReference type="Gene3D" id="3.40.1280.10">
    <property type="match status" value="1"/>
</dbReference>
<dbReference type="InterPro" id="IPR004441">
    <property type="entry name" value="rRNA_MeTrfase_TrmH"/>
</dbReference>
<keyword evidence="5" id="KW-1185">Reference proteome</keyword>